<keyword evidence="1" id="KW-1133">Transmembrane helix</keyword>
<dbReference type="EMBL" id="MSDW01000001">
    <property type="protein sequence ID" value="OKY78127.1"/>
    <property type="molecule type" value="Genomic_DNA"/>
</dbReference>
<protein>
    <submittedName>
        <fullName evidence="2">Pilin/flagellin</fullName>
    </submittedName>
</protein>
<feature type="transmembrane region" description="Helical" evidence="1">
    <location>
        <begin position="12"/>
        <end position="32"/>
    </location>
</feature>
<comment type="caution">
    <text evidence="2">The sequence shown here is derived from an EMBL/GenBank/DDBJ whole genome shotgun (WGS) entry which is preliminary data.</text>
</comment>
<evidence type="ECO:0000313" key="3">
    <source>
        <dbReference type="Proteomes" id="UP000185744"/>
    </source>
</evidence>
<dbReference type="STRING" id="1903181.BTN85_0612"/>
<name>A0A1Q6DUW3_METT1</name>
<keyword evidence="1" id="KW-0472">Membrane</keyword>
<gene>
    <name evidence="2" type="ORF">BTN85_0612</name>
</gene>
<proteinExistence type="predicted"/>
<keyword evidence="3" id="KW-1185">Reference proteome</keyword>
<dbReference type="InterPro" id="IPR055713">
    <property type="entry name" value="DUF7289"/>
</dbReference>
<dbReference type="Pfam" id="PF23960">
    <property type="entry name" value="DUF7289"/>
    <property type="match status" value="1"/>
</dbReference>
<dbReference type="InParanoid" id="A0A1Q6DUW3"/>
<reference evidence="2" key="1">
    <citation type="submission" date="2016-12" db="EMBL/GenBank/DDBJ databases">
        <title>Discovery of methanogenic haloarchaea.</title>
        <authorList>
            <person name="Sorokin D.Y."/>
            <person name="Makarova K.S."/>
            <person name="Abbas B."/>
            <person name="Ferrer M."/>
            <person name="Golyshin P.N."/>
        </authorList>
    </citation>
    <scope>NUCLEOTIDE SEQUENCE [LARGE SCALE GENOMIC DNA]</scope>
    <source>
        <strain evidence="2">HMET1</strain>
    </source>
</reference>
<evidence type="ECO:0000313" key="2">
    <source>
        <dbReference type="EMBL" id="OKY78127.1"/>
    </source>
</evidence>
<sequence length="261" mass="29023">MDNEDGVSDVVGYILIFGIVVTSIAVITVFGLPTIQNAKDVAFYQKGKNSMSHLESNVEEISRGPIRGEKLNREVLMDIGEGFLEVKPNETNFTLIKDGEDVIYSAEIGVIRYNFQDMVTSLEMNGLFEKTAGSNSSGVLIEPNLFIANDSKGNLSVNVHIINITGEDIGFSGEKYLAISNIGFKKIYQSEKSPSCSNLTIKVSSDHSFGWRNYVRSEIDDLSNNFSVHITGKELLINITNTDREDIYLNVYETKLEVEVR</sequence>
<evidence type="ECO:0000256" key="1">
    <source>
        <dbReference type="SAM" id="Phobius"/>
    </source>
</evidence>
<dbReference type="AlphaFoldDB" id="A0A1Q6DUW3"/>
<dbReference type="Proteomes" id="UP000185744">
    <property type="component" value="Unassembled WGS sequence"/>
</dbReference>
<keyword evidence="1" id="KW-0812">Transmembrane</keyword>
<organism evidence="2 3">
    <name type="scientific">Methanohalarchaeum thermophilum</name>
    <dbReference type="NCBI Taxonomy" id="1903181"/>
    <lineage>
        <taxon>Archaea</taxon>
        <taxon>Methanobacteriati</taxon>
        <taxon>Methanobacteriota</taxon>
        <taxon>Methanonatronarchaeia</taxon>
        <taxon>Methanonatronarchaeales</taxon>
        <taxon>Methanonatronarchaeaceae</taxon>
        <taxon>Candidatus Methanohalarchaeum</taxon>
    </lineage>
</organism>
<accession>A0A1Q6DUW3</accession>